<dbReference type="Gene3D" id="3.40.50.12780">
    <property type="entry name" value="N-terminal domain of ligase-like"/>
    <property type="match status" value="1"/>
</dbReference>
<dbReference type="SUPFAM" id="SSF56801">
    <property type="entry name" value="Acetyl-CoA synthetase-like"/>
    <property type="match status" value="1"/>
</dbReference>
<feature type="domain" description="AMP-binding enzyme C-terminal" evidence="2">
    <location>
        <begin position="340"/>
        <end position="412"/>
    </location>
</feature>
<feature type="domain" description="AMP-dependent synthetase/ligase" evidence="1">
    <location>
        <begin position="96"/>
        <end position="270"/>
    </location>
</feature>
<dbReference type="GO" id="GO:0008756">
    <property type="term" value="F:o-succinylbenzoate-CoA ligase activity"/>
    <property type="evidence" value="ECO:0007669"/>
    <property type="project" value="UniProtKB-EC"/>
</dbReference>
<evidence type="ECO:0000313" key="4">
    <source>
        <dbReference type="Proteomes" id="UP000617426"/>
    </source>
</evidence>
<name>A0A923E392_9ACTO</name>
<dbReference type="Pfam" id="PF00501">
    <property type="entry name" value="AMP-binding"/>
    <property type="match status" value="1"/>
</dbReference>
<accession>A0A923E392</accession>
<comment type="caution">
    <text evidence="3">The sequence shown here is derived from an EMBL/GenBank/DDBJ whole genome shotgun (WGS) entry which is preliminary data.</text>
</comment>
<dbReference type="InterPro" id="IPR042099">
    <property type="entry name" value="ANL_N_sf"/>
</dbReference>
<keyword evidence="4" id="KW-1185">Reference proteome</keyword>
<dbReference type="GO" id="GO:0031956">
    <property type="term" value="F:medium-chain fatty acid-CoA ligase activity"/>
    <property type="evidence" value="ECO:0007669"/>
    <property type="project" value="TreeGrafter"/>
</dbReference>
<dbReference type="Pfam" id="PF13193">
    <property type="entry name" value="AMP-binding_C"/>
    <property type="match status" value="1"/>
</dbReference>
<keyword evidence="3" id="KW-0436">Ligase</keyword>
<dbReference type="Proteomes" id="UP000617426">
    <property type="component" value="Unassembled WGS sequence"/>
</dbReference>
<dbReference type="Gene3D" id="3.30.300.30">
    <property type="match status" value="1"/>
</dbReference>
<dbReference type="GO" id="GO:0006631">
    <property type="term" value="P:fatty acid metabolic process"/>
    <property type="evidence" value="ECO:0007669"/>
    <property type="project" value="TreeGrafter"/>
</dbReference>
<dbReference type="InterPro" id="IPR000873">
    <property type="entry name" value="AMP-dep_synth/lig_dom"/>
</dbReference>
<evidence type="ECO:0000313" key="3">
    <source>
        <dbReference type="EMBL" id="MBB6334022.1"/>
    </source>
</evidence>
<dbReference type="PANTHER" id="PTHR43201:SF32">
    <property type="entry name" value="2-SUCCINYLBENZOATE--COA LIGASE, CHLOROPLASTIC_PEROXISOMAL"/>
    <property type="match status" value="1"/>
</dbReference>
<protein>
    <submittedName>
        <fullName evidence="3">O-succinylbenzoic acid--CoA ligase</fullName>
        <ecNumber evidence="3">6.2.1.26</ecNumber>
    </submittedName>
</protein>
<dbReference type="InterPro" id="IPR045851">
    <property type="entry name" value="AMP-bd_C_sf"/>
</dbReference>
<dbReference type="InterPro" id="IPR025110">
    <property type="entry name" value="AMP-bd_C"/>
</dbReference>
<dbReference type="EMBL" id="JACHMK010000001">
    <property type="protein sequence ID" value="MBB6334022.1"/>
    <property type="molecule type" value="Genomic_DNA"/>
</dbReference>
<dbReference type="RefSeq" id="WP_184451760.1">
    <property type="nucleotide sequence ID" value="NZ_JACHMK010000001.1"/>
</dbReference>
<reference evidence="3" key="1">
    <citation type="submission" date="2020-08" db="EMBL/GenBank/DDBJ databases">
        <title>Sequencing the genomes of 1000 actinobacteria strains.</title>
        <authorList>
            <person name="Klenk H.-P."/>
        </authorList>
    </citation>
    <scope>NUCLEOTIDE SEQUENCE</scope>
    <source>
        <strain evidence="3">DSM 10695</strain>
    </source>
</reference>
<proteinExistence type="predicted"/>
<dbReference type="AlphaFoldDB" id="A0A923E392"/>
<evidence type="ECO:0000259" key="1">
    <source>
        <dbReference type="Pfam" id="PF00501"/>
    </source>
</evidence>
<gene>
    <name evidence="3" type="ORF">HD592_000587</name>
</gene>
<dbReference type="PANTHER" id="PTHR43201">
    <property type="entry name" value="ACYL-COA SYNTHETASE"/>
    <property type="match status" value="1"/>
</dbReference>
<evidence type="ECO:0000259" key="2">
    <source>
        <dbReference type="Pfam" id="PF13193"/>
    </source>
</evidence>
<organism evidence="3 4">
    <name type="scientific">Schaalia hyovaginalis</name>
    <dbReference type="NCBI Taxonomy" id="29316"/>
    <lineage>
        <taxon>Bacteria</taxon>
        <taxon>Bacillati</taxon>
        <taxon>Actinomycetota</taxon>
        <taxon>Actinomycetes</taxon>
        <taxon>Actinomycetales</taxon>
        <taxon>Actinomycetaceae</taxon>
        <taxon>Schaalia</taxon>
    </lineage>
</organism>
<dbReference type="EC" id="6.2.1.26" evidence="3"/>
<sequence>MSPARILVVPGGTQIGAVALANAAIHKLVELHEERLADPGHPAPRTLVALRDPGEVPPSSLRQSTATPAQAFPADRFPALAERIDDPSFFEGVDLIVSTSGSTSGSPRLVGLSIESLVASANATHRALEGPGRWILALPAHHIAGAMVLVRAAVADTAPLIVDSPGAFDPRALLPAIAGATQERDVPGYLSLVPTQLAACLEAGEEVLAPMRALAAILVGGAAARNGLLERAEHAGLKIVTTYGMTETCGGCVYDGVPLEGVQVRAVDRDGSSRLAIAGPVLMTRYLDADSPFFDEGGSTWLLTGDLGVITGGGLVRVEGRADDVIVTGGLSVAPGQVLSALLSAPGIADAWVTSTPDDKWGELVTAIVVPAQMPTSPEQMAGLGRAIRDHVGSRIGRAYAPRRVVAADALPSLNGVKIDRIGARRIAEDEDRPERDWRR</sequence>